<organism evidence="1 2">
    <name type="scientific">candidate division CPR2 bacterium GW2011_GWC2_39_10</name>
    <dbReference type="NCBI Taxonomy" id="1618345"/>
    <lineage>
        <taxon>Bacteria</taxon>
        <taxon>Bacteria division CPR2</taxon>
    </lineage>
</organism>
<reference evidence="1 2" key="1">
    <citation type="journal article" date="2015" name="Nature">
        <title>rRNA introns, odd ribosomes, and small enigmatic genomes across a large radiation of phyla.</title>
        <authorList>
            <person name="Brown C.T."/>
            <person name="Hug L.A."/>
            <person name="Thomas B.C."/>
            <person name="Sharon I."/>
            <person name="Castelle C.J."/>
            <person name="Singh A."/>
            <person name="Wilkins M.J."/>
            <person name="Williams K.H."/>
            <person name="Banfield J.F."/>
        </authorList>
    </citation>
    <scope>NUCLEOTIDE SEQUENCE [LARGE SCALE GENOMIC DNA]</scope>
</reference>
<name>A0A0G0PY15_UNCC2</name>
<sequence length="354" mass="39966">MATRRDVLKMYQGFNSSFIITNVEFQEGSVKADVDITNKENESKGKGWGLYIAQELFNRLARLQIIPRMDKCYYFEAIQGMRVINDTAEKLGKFTMEVVFSGEFLGMFDVGVKIWDDQGNEVIDYNLLHTNPVDLDPELYKEFFPDAEVPAKALELITLPIPECPPRNMPNPIVLPRNARLALSADIRTDKQVKRYIQKGYHAELGMSEQEYKNTIPMLNWNLYLLGAGFCLFLLVDPRIPGSKQYELVTGRAADLYKPIIAVPNKPYWVQFKLTKFKEESDYFNAKEPWESGLTDAEGPALRLQFPSLLKKGVLLAGAEGAPAYKDSTPADRQGAMWGFRPGSAVVASVGTRL</sequence>
<gene>
    <name evidence="1" type="ORF">UT18_C0011G0017</name>
</gene>
<dbReference type="AlphaFoldDB" id="A0A0G0PY15"/>
<evidence type="ECO:0000313" key="2">
    <source>
        <dbReference type="Proteomes" id="UP000034207"/>
    </source>
</evidence>
<proteinExistence type="predicted"/>
<accession>A0A0G0PY15</accession>
<comment type="caution">
    <text evidence="1">The sequence shown here is derived from an EMBL/GenBank/DDBJ whole genome shotgun (WGS) entry which is preliminary data.</text>
</comment>
<protein>
    <submittedName>
        <fullName evidence="1">Uncharacterized protein</fullName>
    </submittedName>
</protein>
<dbReference type="EMBL" id="LBVV01000011">
    <property type="protein sequence ID" value="KKQ94311.1"/>
    <property type="molecule type" value="Genomic_DNA"/>
</dbReference>
<dbReference type="Proteomes" id="UP000034207">
    <property type="component" value="Unassembled WGS sequence"/>
</dbReference>
<dbReference type="STRING" id="1618345.UT18_C0011G0017"/>
<evidence type="ECO:0000313" key="1">
    <source>
        <dbReference type="EMBL" id="KKQ94311.1"/>
    </source>
</evidence>